<dbReference type="Proteomes" id="UP000267003">
    <property type="component" value="Unassembled WGS sequence"/>
</dbReference>
<organism evidence="1 2">
    <name type="scientific">Corallococcus aberystwythensis</name>
    <dbReference type="NCBI Taxonomy" id="2316722"/>
    <lineage>
        <taxon>Bacteria</taxon>
        <taxon>Pseudomonadati</taxon>
        <taxon>Myxococcota</taxon>
        <taxon>Myxococcia</taxon>
        <taxon>Myxococcales</taxon>
        <taxon>Cystobacterineae</taxon>
        <taxon>Myxococcaceae</taxon>
        <taxon>Corallococcus</taxon>
    </lineage>
</organism>
<sequence>MLLFLLPLLAAADGGVPDDAAIPVSERACPDVGLTAMLSEALLDQKGVRTLQLKTPETDSSDAMFQVRTFRSALRVAVQLEFSGRTSLSGKVSRASLSGPNQQTLRVVAARQLDPTSEAETARIIVEAEALTLEARGIYTLELQDAEGTRLLVLPGVRFPSI</sequence>
<dbReference type="EMBL" id="RAWK01000330">
    <property type="protein sequence ID" value="RKH55431.1"/>
    <property type="molecule type" value="Genomic_DNA"/>
</dbReference>
<dbReference type="InterPro" id="IPR011754">
    <property type="entry name" value="Mxa_paralog_2268"/>
</dbReference>
<accession>A0A3A8PL80</accession>
<dbReference type="Pfam" id="PF09544">
    <property type="entry name" value="DUF2381"/>
    <property type="match status" value="1"/>
</dbReference>
<dbReference type="OrthoDB" id="5516298at2"/>
<proteinExistence type="predicted"/>
<dbReference type="AlphaFoldDB" id="A0A3A8PL80"/>
<keyword evidence="2" id="KW-1185">Reference proteome</keyword>
<protein>
    <submittedName>
        <fullName evidence="1">DUF2381 family protein</fullName>
    </submittedName>
</protein>
<name>A0A3A8PL80_9BACT</name>
<evidence type="ECO:0000313" key="1">
    <source>
        <dbReference type="EMBL" id="RKH55431.1"/>
    </source>
</evidence>
<gene>
    <name evidence="1" type="ORF">D7W81_36220</name>
</gene>
<reference evidence="2" key="1">
    <citation type="submission" date="2018-09" db="EMBL/GenBank/DDBJ databases">
        <authorList>
            <person name="Livingstone P.G."/>
            <person name="Whitworth D.E."/>
        </authorList>
    </citation>
    <scope>NUCLEOTIDE SEQUENCE [LARGE SCALE GENOMIC DNA]</scope>
    <source>
        <strain evidence="2">AB050A</strain>
    </source>
</reference>
<comment type="caution">
    <text evidence="1">The sequence shown here is derived from an EMBL/GenBank/DDBJ whole genome shotgun (WGS) entry which is preliminary data.</text>
</comment>
<evidence type="ECO:0000313" key="2">
    <source>
        <dbReference type="Proteomes" id="UP000267003"/>
    </source>
</evidence>
<dbReference type="RefSeq" id="WP_120559945.1">
    <property type="nucleotide sequence ID" value="NZ_RAWK01000330.1"/>
</dbReference>